<comment type="caution">
    <text evidence="1">The sequence shown here is derived from an EMBL/GenBank/DDBJ whole genome shotgun (WGS) entry which is preliminary data.</text>
</comment>
<dbReference type="EMBL" id="BPVZ01000161">
    <property type="protein sequence ID" value="GKV42794.1"/>
    <property type="molecule type" value="Genomic_DNA"/>
</dbReference>
<proteinExistence type="predicted"/>
<evidence type="ECO:0000313" key="1">
    <source>
        <dbReference type="EMBL" id="GKV42794.1"/>
    </source>
</evidence>
<sequence length="51" mass="5577">MTRQVLIDAEEFLCLGDIAQQISNPNIVQPSRSAQDQGSILVFGPLSHLLL</sequence>
<evidence type="ECO:0000313" key="2">
    <source>
        <dbReference type="Proteomes" id="UP001054252"/>
    </source>
</evidence>
<accession>A0AAV5M0F8</accession>
<dbReference type="AlphaFoldDB" id="A0AAV5M0F8"/>
<dbReference type="Proteomes" id="UP001054252">
    <property type="component" value="Unassembled WGS sequence"/>
</dbReference>
<reference evidence="1 2" key="1">
    <citation type="journal article" date="2021" name="Commun. Biol.">
        <title>The genome of Shorea leprosula (Dipterocarpaceae) highlights the ecological relevance of drought in aseasonal tropical rainforests.</title>
        <authorList>
            <person name="Ng K.K.S."/>
            <person name="Kobayashi M.J."/>
            <person name="Fawcett J.A."/>
            <person name="Hatakeyama M."/>
            <person name="Paape T."/>
            <person name="Ng C.H."/>
            <person name="Ang C.C."/>
            <person name="Tnah L.H."/>
            <person name="Lee C.T."/>
            <person name="Nishiyama T."/>
            <person name="Sese J."/>
            <person name="O'Brien M.J."/>
            <person name="Copetti D."/>
            <person name="Mohd Noor M.I."/>
            <person name="Ong R.C."/>
            <person name="Putra M."/>
            <person name="Sireger I.Z."/>
            <person name="Indrioko S."/>
            <person name="Kosugi Y."/>
            <person name="Izuno A."/>
            <person name="Isagi Y."/>
            <person name="Lee S.L."/>
            <person name="Shimizu K.K."/>
        </authorList>
    </citation>
    <scope>NUCLEOTIDE SEQUENCE [LARGE SCALE GENOMIC DNA]</scope>
    <source>
        <strain evidence="1">214</strain>
    </source>
</reference>
<protein>
    <submittedName>
        <fullName evidence="1">Uncharacterized protein</fullName>
    </submittedName>
</protein>
<name>A0AAV5M0F8_9ROSI</name>
<gene>
    <name evidence="1" type="ORF">SLEP1_g50161</name>
</gene>
<organism evidence="1 2">
    <name type="scientific">Rubroshorea leprosula</name>
    <dbReference type="NCBI Taxonomy" id="152421"/>
    <lineage>
        <taxon>Eukaryota</taxon>
        <taxon>Viridiplantae</taxon>
        <taxon>Streptophyta</taxon>
        <taxon>Embryophyta</taxon>
        <taxon>Tracheophyta</taxon>
        <taxon>Spermatophyta</taxon>
        <taxon>Magnoliopsida</taxon>
        <taxon>eudicotyledons</taxon>
        <taxon>Gunneridae</taxon>
        <taxon>Pentapetalae</taxon>
        <taxon>rosids</taxon>
        <taxon>malvids</taxon>
        <taxon>Malvales</taxon>
        <taxon>Dipterocarpaceae</taxon>
        <taxon>Rubroshorea</taxon>
    </lineage>
</organism>
<keyword evidence="2" id="KW-1185">Reference proteome</keyword>